<dbReference type="Proteomes" id="UP001211907">
    <property type="component" value="Unassembled WGS sequence"/>
</dbReference>
<evidence type="ECO:0000313" key="2">
    <source>
        <dbReference type="EMBL" id="KAJ3121990.1"/>
    </source>
</evidence>
<reference evidence="2" key="1">
    <citation type="submission" date="2020-05" db="EMBL/GenBank/DDBJ databases">
        <title>Phylogenomic resolution of chytrid fungi.</title>
        <authorList>
            <person name="Stajich J.E."/>
            <person name="Amses K."/>
            <person name="Simmons R."/>
            <person name="Seto K."/>
            <person name="Myers J."/>
            <person name="Bonds A."/>
            <person name="Quandt C.A."/>
            <person name="Barry K."/>
            <person name="Liu P."/>
            <person name="Grigoriev I."/>
            <person name="Longcore J.E."/>
            <person name="James T.Y."/>
        </authorList>
    </citation>
    <scope>NUCLEOTIDE SEQUENCE</scope>
    <source>
        <strain evidence="2">JEL0513</strain>
    </source>
</reference>
<gene>
    <name evidence="2" type="ORF">HK100_012170</name>
</gene>
<evidence type="ECO:0000313" key="3">
    <source>
        <dbReference type="Proteomes" id="UP001211907"/>
    </source>
</evidence>
<accession>A0AAD5T1W5</accession>
<evidence type="ECO:0000256" key="1">
    <source>
        <dbReference type="SAM" id="Phobius"/>
    </source>
</evidence>
<keyword evidence="3" id="KW-1185">Reference proteome</keyword>
<sequence length="283" mass="31018">MTANDLLKGRLTIPQISDFWVGGQKSPTQSVIKASAFIGTCAELILIASSIMFSWVSVQTKLMTGSSIPPVYNGSTLPTEINLKDYLQGDVNFAEVYNYGLPLADGIVGGWSGWPMDNPMDSFQISGRGPIYVIQVLCDSGTMHPELKLGIATQTFMTIQSHDSHGMLLKLKIIFPPSTTFDDIQNVVQNSSVVQNCRILMTVGIGFIDFHFEADQWNMVTNGQIVGLNSLDNDFSASYPSSVNQHSIDAHTSFKMNKDEYGVLSLLQESILNVFGNSSFTPR</sequence>
<dbReference type="EMBL" id="JADGJH010000842">
    <property type="protein sequence ID" value="KAJ3121990.1"/>
    <property type="molecule type" value="Genomic_DNA"/>
</dbReference>
<feature type="transmembrane region" description="Helical" evidence="1">
    <location>
        <begin position="34"/>
        <end position="56"/>
    </location>
</feature>
<keyword evidence="1" id="KW-0472">Membrane</keyword>
<organism evidence="2 3">
    <name type="scientific">Physocladia obscura</name>
    <dbReference type="NCBI Taxonomy" id="109957"/>
    <lineage>
        <taxon>Eukaryota</taxon>
        <taxon>Fungi</taxon>
        <taxon>Fungi incertae sedis</taxon>
        <taxon>Chytridiomycota</taxon>
        <taxon>Chytridiomycota incertae sedis</taxon>
        <taxon>Chytridiomycetes</taxon>
        <taxon>Chytridiales</taxon>
        <taxon>Chytriomycetaceae</taxon>
        <taxon>Physocladia</taxon>
    </lineage>
</organism>
<protein>
    <submittedName>
        <fullName evidence="2">Uncharacterized protein</fullName>
    </submittedName>
</protein>
<dbReference type="AlphaFoldDB" id="A0AAD5T1W5"/>
<name>A0AAD5T1W5_9FUNG</name>
<keyword evidence="1" id="KW-0812">Transmembrane</keyword>
<comment type="caution">
    <text evidence="2">The sequence shown here is derived from an EMBL/GenBank/DDBJ whole genome shotgun (WGS) entry which is preliminary data.</text>
</comment>
<keyword evidence="1" id="KW-1133">Transmembrane helix</keyword>
<proteinExistence type="predicted"/>